<dbReference type="EMBL" id="FNDI01000030">
    <property type="protein sequence ID" value="SDJ02842.1"/>
    <property type="molecule type" value="Genomic_DNA"/>
</dbReference>
<evidence type="ECO:0000313" key="2">
    <source>
        <dbReference type="Proteomes" id="UP000198900"/>
    </source>
</evidence>
<evidence type="ECO:0000313" key="1">
    <source>
        <dbReference type="EMBL" id="SDJ02842.1"/>
    </source>
</evidence>
<organism evidence="1 2">
    <name type="scientific">Paraburkholderia steynii</name>
    <dbReference type="NCBI Taxonomy" id="1245441"/>
    <lineage>
        <taxon>Bacteria</taxon>
        <taxon>Pseudomonadati</taxon>
        <taxon>Pseudomonadota</taxon>
        <taxon>Betaproteobacteria</taxon>
        <taxon>Burkholderiales</taxon>
        <taxon>Burkholderiaceae</taxon>
        <taxon>Paraburkholderia</taxon>
    </lineage>
</organism>
<gene>
    <name evidence="1" type="ORF">SAMN04487926_13072</name>
</gene>
<reference evidence="1" key="1">
    <citation type="submission" date="2016-10" db="EMBL/GenBank/DDBJ databases">
        <authorList>
            <person name="Varghese N."/>
            <person name="Submissions S."/>
        </authorList>
    </citation>
    <scope>NUCLEOTIDE SEQUENCE [LARGE SCALE GENOMIC DNA]</scope>
    <source>
        <strain evidence="1">YR281</strain>
    </source>
</reference>
<accession>A0A7Z7FKX7</accession>
<protein>
    <submittedName>
        <fullName evidence="1">Uncharacterized protein</fullName>
    </submittedName>
</protein>
<sequence>MSSRRRWFLPVAITVNLTVAELLVGTGGRKSVQPCSRQESE</sequence>
<comment type="caution">
    <text evidence="1">The sequence shown here is derived from an EMBL/GenBank/DDBJ whole genome shotgun (WGS) entry which is preliminary data.</text>
</comment>
<keyword evidence="2" id="KW-1185">Reference proteome</keyword>
<dbReference type="AlphaFoldDB" id="A0A7Z7FKX7"/>
<dbReference type="Proteomes" id="UP000198900">
    <property type="component" value="Unassembled WGS sequence"/>
</dbReference>
<name>A0A7Z7FKX7_9BURK</name>
<proteinExistence type="predicted"/>